<evidence type="ECO:0000313" key="3">
    <source>
        <dbReference type="Proteomes" id="UP001189429"/>
    </source>
</evidence>
<gene>
    <name evidence="2" type="ORF">PCOR1329_LOCUS56478</name>
</gene>
<evidence type="ECO:0000313" key="2">
    <source>
        <dbReference type="EMBL" id="CAK0870340.1"/>
    </source>
</evidence>
<keyword evidence="3" id="KW-1185">Reference proteome</keyword>
<dbReference type="Proteomes" id="UP001189429">
    <property type="component" value="Unassembled WGS sequence"/>
</dbReference>
<organism evidence="2 3">
    <name type="scientific">Prorocentrum cordatum</name>
    <dbReference type="NCBI Taxonomy" id="2364126"/>
    <lineage>
        <taxon>Eukaryota</taxon>
        <taxon>Sar</taxon>
        <taxon>Alveolata</taxon>
        <taxon>Dinophyceae</taxon>
        <taxon>Prorocentrales</taxon>
        <taxon>Prorocentraceae</taxon>
        <taxon>Prorocentrum</taxon>
    </lineage>
</organism>
<sequence>MLVPPLARRREKAEAPFPLAVAGVAADALHEEAAGPSGLTPDSRPPPERTRPTRRPAGLAGERRGPHPLDWYQLQASGPTRGGRAVHECRQVLGGLIRKSVGCSFVDACARRVVFDLMAFEATVGQLPNSTVVSVTRRTDGARAARCPIFTATLTELHGYQPCECNHDANEAPRFLVNGRDLVARISLRGPASATQFIESDGSVDLMGMCYQATVWRWQVCFTGVGDSSMVRSVALGVLAALAALDTIPRKPAPLIGELHKARIMGGHVGLYSDVFEHAMEWKTSRLPERLRKIRDGEPVCENSLLDEALIQPWINLNTDILCAFATPSAFAVHTEAVF</sequence>
<name>A0ABN9VC75_9DINO</name>
<feature type="region of interest" description="Disordered" evidence="1">
    <location>
        <begin position="30"/>
        <end position="71"/>
    </location>
</feature>
<accession>A0ABN9VC75</accession>
<evidence type="ECO:0000256" key="1">
    <source>
        <dbReference type="SAM" id="MobiDB-lite"/>
    </source>
</evidence>
<protein>
    <submittedName>
        <fullName evidence="2">Uncharacterized protein</fullName>
    </submittedName>
</protein>
<comment type="caution">
    <text evidence="2">The sequence shown here is derived from an EMBL/GenBank/DDBJ whole genome shotgun (WGS) entry which is preliminary data.</text>
</comment>
<reference evidence="2" key="1">
    <citation type="submission" date="2023-10" db="EMBL/GenBank/DDBJ databases">
        <authorList>
            <person name="Chen Y."/>
            <person name="Shah S."/>
            <person name="Dougan E. K."/>
            <person name="Thang M."/>
            <person name="Chan C."/>
        </authorList>
    </citation>
    <scope>NUCLEOTIDE SEQUENCE [LARGE SCALE GENOMIC DNA]</scope>
</reference>
<dbReference type="EMBL" id="CAUYUJ010016949">
    <property type="protein sequence ID" value="CAK0870340.1"/>
    <property type="molecule type" value="Genomic_DNA"/>
</dbReference>
<proteinExistence type="predicted"/>